<keyword evidence="4" id="KW-1185">Reference proteome</keyword>
<dbReference type="EMBL" id="CAXLJM020000024">
    <property type="protein sequence ID" value="CAL8089934.1"/>
    <property type="molecule type" value="Genomic_DNA"/>
</dbReference>
<accession>A0ABP1Q5Y4</accession>
<protein>
    <recommendedName>
        <fullName evidence="2">Chitin-binding type-2 domain-containing protein</fullName>
    </recommendedName>
</protein>
<evidence type="ECO:0000313" key="4">
    <source>
        <dbReference type="Proteomes" id="UP001642540"/>
    </source>
</evidence>
<feature type="domain" description="Chitin-binding type-2" evidence="2">
    <location>
        <begin position="1"/>
        <end position="77"/>
    </location>
</feature>
<feature type="region of interest" description="Disordered" evidence="1">
    <location>
        <begin position="74"/>
        <end position="96"/>
    </location>
</feature>
<proteinExistence type="predicted"/>
<dbReference type="InterPro" id="IPR002557">
    <property type="entry name" value="Chitin-bd_dom"/>
</dbReference>
<sequence>MECPMPGYYRDVQNCQKFYYCPSPHFSERPLSSQQEDELVEFLGTGLMCPEGSIYDESIDSCNELRMVKTIPPECQESSKQSPTNSESAHQILTNN</sequence>
<dbReference type="Gene3D" id="2.170.140.10">
    <property type="entry name" value="Chitin binding domain"/>
    <property type="match status" value="1"/>
</dbReference>
<organism evidence="3 4">
    <name type="scientific">Orchesella dallaii</name>
    <dbReference type="NCBI Taxonomy" id="48710"/>
    <lineage>
        <taxon>Eukaryota</taxon>
        <taxon>Metazoa</taxon>
        <taxon>Ecdysozoa</taxon>
        <taxon>Arthropoda</taxon>
        <taxon>Hexapoda</taxon>
        <taxon>Collembola</taxon>
        <taxon>Entomobryomorpha</taxon>
        <taxon>Entomobryoidea</taxon>
        <taxon>Orchesellidae</taxon>
        <taxon>Orchesellinae</taxon>
        <taxon>Orchesella</taxon>
    </lineage>
</organism>
<dbReference type="Proteomes" id="UP001642540">
    <property type="component" value="Unassembled WGS sequence"/>
</dbReference>
<evidence type="ECO:0000256" key="1">
    <source>
        <dbReference type="SAM" id="MobiDB-lite"/>
    </source>
</evidence>
<evidence type="ECO:0000259" key="2">
    <source>
        <dbReference type="PROSITE" id="PS50940"/>
    </source>
</evidence>
<evidence type="ECO:0000313" key="3">
    <source>
        <dbReference type="EMBL" id="CAL8089934.1"/>
    </source>
</evidence>
<feature type="compositionally biased region" description="Polar residues" evidence="1">
    <location>
        <begin position="76"/>
        <end position="96"/>
    </location>
</feature>
<name>A0ABP1Q5Y4_9HEXA</name>
<dbReference type="PROSITE" id="PS50940">
    <property type="entry name" value="CHIT_BIND_II"/>
    <property type="match status" value="1"/>
</dbReference>
<reference evidence="3 4" key="1">
    <citation type="submission" date="2024-08" db="EMBL/GenBank/DDBJ databases">
        <authorList>
            <person name="Cucini C."/>
            <person name="Frati F."/>
        </authorList>
    </citation>
    <scope>NUCLEOTIDE SEQUENCE [LARGE SCALE GENOMIC DNA]</scope>
</reference>
<comment type="caution">
    <text evidence="3">The sequence shown here is derived from an EMBL/GenBank/DDBJ whole genome shotgun (WGS) entry which is preliminary data.</text>
</comment>
<gene>
    <name evidence="3" type="ORF">ODALV1_LOCUS7505</name>
</gene>